<keyword evidence="7" id="KW-1185">Reference proteome</keyword>
<dbReference type="SMART" id="SM00364">
    <property type="entry name" value="LRR_BAC"/>
    <property type="match status" value="13"/>
</dbReference>
<dbReference type="PANTHER" id="PTHR48051:SF1">
    <property type="entry name" value="RAS SUPPRESSOR PROTEIN 1"/>
    <property type="match status" value="1"/>
</dbReference>
<dbReference type="SMART" id="SM00369">
    <property type="entry name" value="LRR_TYP"/>
    <property type="match status" value="14"/>
</dbReference>
<dbReference type="InterPro" id="IPR055414">
    <property type="entry name" value="LRR_R13L4/SHOC2-like"/>
</dbReference>
<dbReference type="InterPro" id="IPR050216">
    <property type="entry name" value="LRR_domain-containing"/>
</dbReference>
<keyword evidence="2" id="KW-0677">Repeat</keyword>
<evidence type="ECO:0000256" key="4">
    <source>
        <dbReference type="SAM" id="MobiDB-lite"/>
    </source>
</evidence>
<reference evidence="6" key="1">
    <citation type="submission" date="2022-11" db="EMBL/GenBank/DDBJ databases">
        <authorList>
            <person name="Morgan W.R."/>
            <person name="Tartar A."/>
        </authorList>
    </citation>
    <scope>NUCLEOTIDE SEQUENCE</scope>
    <source>
        <strain evidence="6">ARSEF 373</strain>
    </source>
</reference>
<dbReference type="EMBL" id="DAKRPA010000020">
    <property type="protein sequence ID" value="DBA03352.1"/>
    <property type="molecule type" value="Genomic_DNA"/>
</dbReference>
<evidence type="ECO:0000256" key="3">
    <source>
        <dbReference type="ARBA" id="ARBA00022837"/>
    </source>
</evidence>
<dbReference type="CDD" id="cd00051">
    <property type="entry name" value="EFh"/>
    <property type="match status" value="1"/>
</dbReference>
<protein>
    <recommendedName>
        <fullName evidence="5">EF-hand domain-containing protein</fullName>
    </recommendedName>
</protein>
<dbReference type="PANTHER" id="PTHR48051">
    <property type="match status" value="1"/>
</dbReference>
<dbReference type="Gene3D" id="3.80.10.10">
    <property type="entry name" value="Ribonuclease Inhibitor"/>
    <property type="match status" value="4"/>
</dbReference>
<dbReference type="PROSITE" id="PS50222">
    <property type="entry name" value="EF_HAND_2"/>
    <property type="match status" value="2"/>
</dbReference>
<dbReference type="GO" id="GO:0005509">
    <property type="term" value="F:calcium ion binding"/>
    <property type="evidence" value="ECO:0007669"/>
    <property type="project" value="InterPro"/>
</dbReference>
<feature type="domain" description="EF-hand" evidence="5">
    <location>
        <begin position="260"/>
        <end position="295"/>
    </location>
</feature>
<reference evidence="6" key="2">
    <citation type="journal article" date="2023" name="Microbiol Resour">
        <title>Decontamination and Annotation of the Draft Genome Sequence of the Oomycete Lagenidium giganteum ARSEF 373.</title>
        <authorList>
            <person name="Morgan W.R."/>
            <person name="Tartar A."/>
        </authorList>
    </citation>
    <scope>NUCLEOTIDE SEQUENCE</scope>
    <source>
        <strain evidence="6">ARSEF 373</strain>
    </source>
</reference>
<evidence type="ECO:0000256" key="1">
    <source>
        <dbReference type="ARBA" id="ARBA00022614"/>
    </source>
</evidence>
<dbReference type="InterPro" id="IPR003591">
    <property type="entry name" value="Leu-rich_rpt_typical-subtyp"/>
</dbReference>
<feature type="compositionally biased region" description="Basic and acidic residues" evidence="4">
    <location>
        <begin position="1236"/>
        <end position="1257"/>
    </location>
</feature>
<dbReference type="InterPro" id="IPR001611">
    <property type="entry name" value="Leu-rich_rpt"/>
</dbReference>
<dbReference type="InterPro" id="IPR032675">
    <property type="entry name" value="LRR_dom_sf"/>
</dbReference>
<evidence type="ECO:0000256" key="2">
    <source>
        <dbReference type="ARBA" id="ARBA00022737"/>
    </source>
</evidence>
<dbReference type="Proteomes" id="UP001146120">
    <property type="component" value="Unassembled WGS sequence"/>
</dbReference>
<dbReference type="PROSITE" id="PS51450">
    <property type="entry name" value="LRR"/>
    <property type="match status" value="3"/>
</dbReference>
<evidence type="ECO:0000313" key="6">
    <source>
        <dbReference type="EMBL" id="DBA03352.1"/>
    </source>
</evidence>
<organism evidence="6 7">
    <name type="scientific">Lagenidium giganteum</name>
    <dbReference type="NCBI Taxonomy" id="4803"/>
    <lineage>
        <taxon>Eukaryota</taxon>
        <taxon>Sar</taxon>
        <taxon>Stramenopiles</taxon>
        <taxon>Oomycota</taxon>
        <taxon>Peronosporomycetes</taxon>
        <taxon>Pythiales</taxon>
        <taxon>Pythiaceae</taxon>
    </lineage>
</organism>
<feature type="non-terminal residue" evidence="6">
    <location>
        <position position="1"/>
    </location>
</feature>
<name>A0AAV2Z9C1_9STRA</name>
<comment type="caution">
    <text evidence="6">The sequence shown here is derived from an EMBL/GenBank/DDBJ whole genome shotgun (WGS) entry which is preliminary data.</text>
</comment>
<feature type="region of interest" description="Disordered" evidence="4">
    <location>
        <begin position="459"/>
        <end position="492"/>
    </location>
</feature>
<feature type="region of interest" description="Disordered" evidence="4">
    <location>
        <begin position="1236"/>
        <end position="1268"/>
    </location>
</feature>
<sequence>AAKIMESIVLQALLYDYSVLIQIVNPFKVTAKQRRKRQRKSDHTKVVGTVQLIAQKPVAESDDVPEALQDRSARSTTYWLRFIDLRVNNERDMPLYVLLSRVRADMDNERALRELEQQSETILLDHGPEGQLKGGHMATSFDQELTLFDALEFTSVTICKPSTSKPLSVLPVVVAYGAFETYLPPHKTAEAVALQTEALAHKMLNTVMVMDTSELAQNDLDLDTLQKNARELFKMFDQDGSNSIDFDEYLQMLAYRKINLLEAKARKFFQLVDEQKKGYIDEREFVIALYITNYLRSKSSTAGAAAPAEALSPVDVFHQLDADRDDLLNKFEFEKAMELLQVVKRNRKKVSAVFPKGSTTVTLEQFKFAWVQLVDVKAELRRRNIDPKQAIPRQPTDEMLPSSIPATKDSGGLLALFSRKRETARLRKLLLDTIQREEEEELKEALMAKDEALRMEKERRDAEQEKKREAFHARRHMETSTRTKEALRERDEKMVKRRERVIKEKQAKEERRLLTLMAEEAEKRKTHQRLVIQELMASKMDKITKQKARMADDVLDLANRGLEELPLLYYRGRDALTSLSSLLIVNLSHNNLRSFPPEVFPHLFAVRSLDLSNNALTALPVTIGEARDLNVLDIRANHLTELPESIKLLGQLKVLHVAFNQLEVFGVPDYCAGLKSLEELNLSGNRIGRLSESISALVSLKSLEMRGNPMTKKLPDALRTLRTLLQANLSACGLKRLGNEVFGTGMVELRGLDVSFNTLTSLPECLGLVPNLQDLNAGNNMLVSLSPTLCNLQELVILRCDHNELEELPFEIDNLYSLEELYVDHNRLERLPTTIGLLRRLRVLHVNSNRLAALPVELGALVHLQALNVSQNALNKLPDELGCLCEMKHIDASRNRLRHLPDSIELWQSLEALCCARNQLVSPFTSSLAVLQALQYVDLSHNRLEHLEPCMYALERLEVLNLACNRIAVLPAALGNALPSLKKLDLYGNKLMALPVELASLLPRLDVLGIAQNPMKLLPDKWSHDWRLEDQYTTTFANGYSPAEVTDWLVDQREVYPELVVAWKALNEQQQPVIKCEAFETQVRTLLEARNAWQPRYQRMVRHYFYEFKYLGHESMFSEVPEQEQAELNAIEARVAKTQAARADDAIDADNVRRERLEQVYQSARASNLMELAHERRKRHEKRLLGQLREEVHELQAIVADKYGPAVDKEANWLQRRRTEFAMSMRAAAQEVLERLQQQKEQQQQREAMELLGHEETTVPEGGNQRSV</sequence>
<dbReference type="InterPro" id="IPR002048">
    <property type="entry name" value="EF_hand_dom"/>
</dbReference>
<proteinExistence type="predicted"/>
<evidence type="ECO:0000313" key="7">
    <source>
        <dbReference type="Proteomes" id="UP001146120"/>
    </source>
</evidence>
<keyword evidence="1" id="KW-0433">Leucine-rich repeat</keyword>
<dbReference type="InterPro" id="IPR018247">
    <property type="entry name" value="EF_Hand_1_Ca_BS"/>
</dbReference>
<dbReference type="AlphaFoldDB" id="A0AAV2Z9C1"/>
<feature type="domain" description="EF-hand" evidence="5">
    <location>
        <begin position="224"/>
        <end position="259"/>
    </location>
</feature>
<evidence type="ECO:0000259" key="5">
    <source>
        <dbReference type="PROSITE" id="PS50222"/>
    </source>
</evidence>
<dbReference type="SMART" id="SM00054">
    <property type="entry name" value="EFh"/>
    <property type="match status" value="3"/>
</dbReference>
<dbReference type="GO" id="GO:0005737">
    <property type="term" value="C:cytoplasm"/>
    <property type="evidence" value="ECO:0007669"/>
    <property type="project" value="TreeGrafter"/>
</dbReference>
<keyword evidence="3" id="KW-0106">Calcium</keyword>
<dbReference type="Gene3D" id="1.10.238.10">
    <property type="entry name" value="EF-hand"/>
    <property type="match status" value="1"/>
</dbReference>
<dbReference type="SUPFAM" id="SSF52058">
    <property type="entry name" value="L domain-like"/>
    <property type="match status" value="2"/>
</dbReference>
<gene>
    <name evidence="6" type="ORF">N0F65_004629</name>
</gene>
<dbReference type="InterPro" id="IPR011992">
    <property type="entry name" value="EF-hand-dom_pair"/>
</dbReference>
<dbReference type="PROSITE" id="PS00018">
    <property type="entry name" value="EF_HAND_1"/>
    <property type="match status" value="2"/>
</dbReference>
<dbReference type="Pfam" id="PF13499">
    <property type="entry name" value="EF-hand_7"/>
    <property type="match status" value="1"/>
</dbReference>
<dbReference type="Pfam" id="PF23598">
    <property type="entry name" value="LRR_14"/>
    <property type="match status" value="2"/>
</dbReference>
<dbReference type="SUPFAM" id="SSF47473">
    <property type="entry name" value="EF-hand"/>
    <property type="match status" value="1"/>
</dbReference>
<accession>A0AAV2Z9C1</accession>